<reference key="1">
    <citation type="submission" date="2007-01" db="EMBL/GenBank/DDBJ databases">
        <title>The Genome Sequence of Puccinia graminis f. sp. tritici Strain CRL 75-36-700-3.</title>
        <authorList>
            <consortium name="The Broad Institute Genome Sequencing Platform"/>
            <person name="Birren B."/>
            <person name="Lander E."/>
            <person name="Galagan J."/>
            <person name="Nusbaum C."/>
            <person name="Devon K."/>
            <person name="Cuomo C."/>
            <person name="Jaffe D."/>
            <person name="Butler J."/>
            <person name="Alvarez P."/>
            <person name="Gnerre S."/>
            <person name="Grabherr M."/>
            <person name="Mauceli E."/>
            <person name="Brockman W."/>
            <person name="Young S."/>
            <person name="LaButti K."/>
            <person name="Sykes S."/>
            <person name="DeCaprio D."/>
            <person name="Crawford M."/>
            <person name="Koehrsen M."/>
            <person name="Engels R."/>
            <person name="Montgomery P."/>
            <person name="Pearson M."/>
            <person name="Howarth C."/>
            <person name="Larson L."/>
            <person name="White J."/>
            <person name="Zeng Q."/>
            <person name="Kodira C."/>
            <person name="Yandava C."/>
            <person name="Alvarado L."/>
            <person name="O'Leary S."/>
            <person name="Szabo L."/>
            <person name="Dean R."/>
            <person name="Schein J."/>
        </authorList>
    </citation>
    <scope>NUCLEOTIDE SEQUENCE</scope>
    <source>
        <strain>CRL 75-36-700-3</strain>
    </source>
</reference>
<sequence length="170" mass="18669">MADGMKEMTSEARKPRTVKRAEQLATLDTVRWPLRSWRQTPLLVLMAMRASGRSPAHRKTAELSQADEKVPAAFFSGQRPLSSLRWDSSGVQHNPLAAPESRPCLVGLVGNASAGRARPQGPERPTVRVSKHKSPSPMQKKCSLTSQQSFPLMSTRGRSMALSPNSIVVR</sequence>
<dbReference type="RefSeq" id="XP_003334674.2">
    <property type="nucleotide sequence ID" value="XM_003334626.2"/>
</dbReference>
<feature type="region of interest" description="Disordered" evidence="1">
    <location>
        <begin position="112"/>
        <end position="147"/>
    </location>
</feature>
<evidence type="ECO:0000313" key="2">
    <source>
        <dbReference type="EMBL" id="EFP90255.2"/>
    </source>
</evidence>
<dbReference type="Proteomes" id="UP000008783">
    <property type="component" value="Unassembled WGS sequence"/>
</dbReference>
<reference evidence="3" key="2">
    <citation type="journal article" date="2011" name="Proc. Natl. Acad. Sci. U.S.A.">
        <title>Obligate biotrophy features unraveled by the genomic analysis of rust fungi.</title>
        <authorList>
            <person name="Duplessis S."/>
            <person name="Cuomo C.A."/>
            <person name="Lin Y.-C."/>
            <person name="Aerts A."/>
            <person name="Tisserant E."/>
            <person name="Veneault-Fourrey C."/>
            <person name="Joly D.L."/>
            <person name="Hacquard S."/>
            <person name="Amselem J."/>
            <person name="Cantarel B.L."/>
            <person name="Chiu R."/>
            <person name="Coutinho P.M."/>
            <person name="Feau N."/>
            <person name="Field M."/>
            <person name="Frey P."/>
            <person name="Gelhaye E."/>
            <person name="Goldberg J."/>
            <person name="Grabherr M.G."/>
            <person name="Kodira C.D."/>
            <person name="Kohler A."/>
            <person name="Kuees U."/>
            <person name="Lindquist E.A."/>
            <person name="Lucas S.M."/>
            <person name="Mago R."/>
            <person name="Mauceli E."/>
            <person name="Morin E."/>
            <person name="Murat C."/>
            <person name="Pangilinan J.L."/>
            <person name="Park R."/>
            <person name="Pearson M."/>
            <person name="Quesneville H."/>
            <person name="Rouhier N."/>
            <person name="Sakthikumar S."/>
            <person name="Salamov A.A."/>
            <person name="Schmutz J."/>
            <person name="Selles B."/>
            <person name="Shapiro H."/>
            <person name="Tanguay P."/>
            <person name="Tuskan G.A."/>
            <person name="Henrissat B."/>
            <person name="Van de Peer Y."/>
            <person name="Rouze P."/>
            <person name="Ellis J.G."/>
            <person name="Dodds P.N."/>
            <person name="Schein J.E."/>
            <person name="Zhong S."/>
            <person name="Hamelin R.C."/>
            <person name="Grigoriev I.V."/>
            <person name="Szabo L.J."/>
            <person name="Martin F."/>
        </authorList>
    </citation>
    <scope>NUCLEOTIDE SEQUENCE [LARGE SCALE GENOMIC DNA]</scope>
    <source>
        <strain evidence="3">CRL 75-36-700-3 / race SCCL</strain>
    </source>
</reference>
<dbReference type="AlphaFoldDB" id="E3L130"/>
<dbReference type="HOGENOM" id="CLU_1571407_0_0_1"/>
<dbReference type="OrthoDB" id="10591796at2759"/>
<dbReference type="VEuPathDB" id="FungiDB:PGTG_16533"/>
<dbReference type="GeneID" id="10546397"/>
<evidence type="ECO:0000256" key="1">
    <source>
        <dbReference type="SAM" id="MobiDB-lite"/>
    </source>
</evidence>
<dbReference type="KEGG" id="pgr:PGTG_16533"/>
<dbReference type="InParanoid" id="E3L130"/>
<gene>
    <name evidence="2" type="ORF">PGTG_16533</name>
</gene>
<evidence type="ECO:0000313" key="3">
    <source>
        <dbReference type="Proteomes" id="UP000008783"/>
    </source>
</evidence>
<accession>E3L130</accession>
<organism evidence="2 3">
    <name type="scientific">Puccinia graminis f. sp. tritici (strain CRL 75-36-700-3 / race SCCL)</name>
    <name type="common">Black stem rust fungus</name>
    <dbReference type="NCBI Taxonomy" id="418459"/>
    <lineage>
        <taxon>Eukaryota</taxon>
        <taxon>Fungi</taxon>
        <taxon>Dikarya</taxon>
        <taxon>Basidiomycota</taxon>
        <taxon>Pucciniomycotina</taxon>
        <taxon>Pucciniomycetes</taxon>
        <taxon>Pucciniales</taxon>
        <taxon>Pucciniaceae</taxon>
        <taxon>Puccinia</taxon>
    </lineage>
</organism>
<name>E3L130_PUCGT</name>
<proteinExistence type="predicted"/>
<dbReference type="EMBL" id="DS178330">
    <property type="protein sequence ID" value="EFP90255.2"/>
    <property type="molecule type" value="Genomic_DNA"/>
</dbReference>
<protein>
    <submittedName>
        <fullName evidence="2">Uncharacterized protein</fullName>
    </submittedName>
</protein>
<keyword evidence="3" id="KW-1185">Reference proteome</keyword>